<reference evidence="4 5" key="1">
    <citation type="submission" date="2019-11" db="EMBL/GenBank/DDBJ databases">
        <authorList>
            <person name="Holert J."/>
        </authorList>
    </citation>
    <scope>NUCLEOTIDE SEQUENCE [LARGE SCALE GENOMIC DNA]</scope>
    <source>
        <strain evidence="2">BC5_2</strain>
        <strain evidence="3">SB11_3</strain>
    </source>
</reference>
<keyword evidence="5" id="KW-1185">Reference proteome</keyword>
<keyword evidence="1" id="KW-0175">Coiled coil</keyword>
<dbReference type="AlphaFoldDB" id="A0A5S9R198"/>
<dbReference type="Proteomes" id="UP000434580">
    <property type="component" value="Unassembled WGS sequence"/>
</dbReference>
<dbReference type="PANTHER" id="PTHR36508:SF1">
    <property type="entry name" value="PROTEIN SLYX"/>
    <property type="match status" value="1"/>
</dbReference>
<evidence type="ECO:0000313" key="2">
    <source>
        <dbReference type="EMBL" id="CAA0106207.1"/>
    </source>
</evidence>
<proteinExistence type="predicted"/>
<sequence>MTLPEDAHEQLVDQLTEQLIHLQTQATYQEDTIQTLNDMVAKQQQDIMDIQKKMDNLVEELKLVLQSADSSSINTGFEKPPHY</sequence>
<dbReference type="Gene3D" id="1.20.5.300">
    <property type="match status" value="1"/>
</dbReference>
<name>A0A5S9R198_9GAMM</name>
<dbReference type="EMBL" id="CACSIO010000062">
    <property type="protein sequence ID" value="CAA0125871.1"/>
    <property type="molecule type" value="Genomic_DNA"/>
</dbReference>
<evidence type="ECO:0000313" key="5">
    <source>
        <dbReference type="Proteomes" id="UP000441399"/>
    </source>
</evidence>
<dbReference type="OrthoDB" id="8606883at2"/>
<dbReference type="Proteomes" id="UP000441399">
    <property type="component" value="Unassembled WGS sequence"/>
</dbReference>
<dbReference type="InterPro" id="IPR007236">
    <property type="entry name" value="SlyX"/>
</dbReference>
<evidence type="ECO:0000313" key="4">
    <source>
        <dbReference type="Proteomes" id="UP000434580"/>
    </source>
</evidence>
<evidence type="ECO:0000256" key="1">
    <source>
        <dbReference type="SAM" id="Coils"/>
    </source>
</evidence>
<evidence type="ECO:0000313" key="3">
    <source>
        <dbReference type="EMBL" id="CAA0125871.1"/>
    </source>
</evidence>
<dbReference type="EMBL" id="CACSII010000012">
    <property type="protein sequence ID" value="CAA0106207.1"/>
    <property type="molecule type" value="Genomic_DNA"/>
</dbReference>
<dbReference type="Pfam" id="PF04102">
    <property type="entry name" value="SlyX"/>
    <property type="match status" value="1"/>
</dbReference>
<accession>A0A5S9R198</accession>
<feature type="coiled-coil region" evidence="1">
    <location>
        <begin position="5"/>
        <end position="60"/>
    </location>
</feature>
<dbReference type="PANTHER" id="PTHR36508">
    <property type="entry name" value="PROTEIN SLYX"/>
    <property type="match status" value="1"/>
</dbReference>
<gene>
    <name evidence="3" type="primary">slyX</name>
    <name evidence="2" type="ORF">DPBNPPHM_01247</name>
    <name evidence="3" type="ORF">OPDIPICF_03675</name>
</gene>
<organism evidence="3 5">
    <name type="scientific">BD1-7 clade bacterium</name>
    <dbReference type="NCBI Taxonomy" id="2029982"/>
    <lineage>
        <taxon>Bacteria</taxon>
        <taxon>Pseudomonadati</taxon>
        <taxon>Pseudomonadota</taxon>
        <taxon>Gammaproteobacteria</taxon>
        <taxon>Cellvibrionales</taxon>
        <taxon>Spongiibacteraceae</taxon>
        <taxon>BD1-7 clade</taxon>
    </lineage>
</organism>
<protein>
    <submittedName>
        <fullName evidence="3">Protein SlyX</fullName>
    </submittedName>
</protein>